<feature type="transmembrane region" description="Helical" evidence="1">
    <location>
        <begin position="12"/>
        <end position="33"/>
    </location>
</feature>
<protein>
    <submittedName>
        <fullName evidence="2">Hypothetical membrane protein</fullName>
    </submittedName>
</protein>
<accession>Q0KKY1</accession>
<dbReference type="EMBL" id="AB190359">
    <property type="protein sequence ID" value="BAF30829.1"/>
    <property type="molecule type" value="Genomic_DNA"/>
</dbReference>
<keyword evidence="1" id="KW-1133">Transmembrane helix</keyword>
<geneLocation type="plasmid" evidence="2">
    <name>pTA1</name>
</geneLocation>
<dbReference type="AlphaFoldDB" id="Q0KKY1"/>
<reference evidence="2" key="1">
    <citation type="journal article" date="2006" name="Extremophiles">
        <title>Structural analysis of the plasmid pTA1 isolated from the thermoacidophilic archaeon Thermoplasma acidophilum.</title>
        <authorList>
            <person name="Yamashiro K."/>
            <person name="Yokobori S."/>
            <person name="Oshima T."/>
            <person name="Yamgishi A."/>
        </authorList>
    </citation>
    <scope>NUCLEOTIDE SEQUENCE</scope>
    <source>
        <strain evidence="2">H0-122</strain>
        <plasmid evidence="2">pTA1</plasmid>
    </source>
</reference>
<evidence type="ECO:0000313" key="2">
    <source>
        <dbReference type="EMBL" id="BAF30829.1"/>
    </source>
</evidence>
<organism evidence="2">
    <name type="scientific">Thermoplasma acidophilum</name>
    <dbReference type="NCBI Taxonomy" id="2303"/>
    <lineage>
        <taxon>Archaea</taxon>
        <taxon>Methanobacteriati</taxon>
        <taxon>Thermoplasmatota</taxon>
        <taxon>Thermoplasmata</taxon>
        <taxon>Thermoplasmatales</taxon>
        <taxon>Thermoplasmataceae</taxon>
        <taxon>Thermoplasma</taxon>
    </lineage>
</organism>
<keyword evidence="1" id="KW-0812">Transmembrane</keyword>
<feature type="transmembrane region" description="Helical" evidence="1">
    <location>
        <begin position="53"/>
        <end position="71"/>
    </location>
</feature>
<name>Q0KKY1_THEAI</name>
<keyword evidence="1" id="KW-0472">Membrane</keyword>
<keyword evidence="2" id="KW-0614">Plasmid</keyword>
<evidence type="ECO:0000256" key="1">
    <source>
        <dbReference type="SAM" id="Phobius"/>
    </source>
</evidence>
<proteinExistence type="predicted"/>
<sequence length="111" mass="12651">MCISMICLCRPVLVSCTCCFPGVCVRILGISLAPCLRSYLGRPLQYPFSYLSYYYVLVVKNIGFVVCRFWRPALVADPALRFRLLPFFITLDNVRSAPLFVRGHIFFGCLI</sequence>